<evidence type="ECO:0000256" key="9">
    <source>
        <dbReference type="ARBA" id="ARBA00030865"/>
    </source>
</evidence>
<dbReference type="EMBL" id="RSCE01000007">
    <property type="protein sequence ID" value="RSH80931.1"/>
    <property type="molecule type" value="Genomic_DNA"/>
</dbReference>
<evidence type="ECO:0000256" key="11">
    <source>
        <dbReference type="RuleBase" id="RU363037"/>
    </source>
</evidence>
<dbReference type="Gene3D" id="1.10.10.350">
    <property type="match status" value="1"/>
</dbReference>
<dbReference type="HAMAP" id="MF_00022">
    <property type="entry name" value="Glu_tRNA_synth_type1"/>
    <property type="match status" value="1"/>
</dbReference>
<organism evidence="14 15">
    <name type="scientific">Apiotrichum porosum</name>
    <dbReference type="NCBI Taxonomy" id="105984"/>
    <lineage>
        <taxon>Eukaryota</taxon>
        <taxon>Fungi</taxon>
        <taxon>Dikarya</taxon>
        <taxon>Basidiomycota</taxon>
        <taxon>Agaricomycotina</taxon>
        <taxon>Tremellomycetes</taxon>
        <taxon>Trichosporonales</taxon>
        <taxon>Trichosporonaceae</taxon>
        <taxon>Apiotrichum</taxon>
    </lineage>
</organism>
<dbReference type="AlphaFoldDB" id="A0A427XQ30"/>
<keyword evidence="7 11" id="KW-0648">Protein biosynthesis</keyword>
<evidence type="ECO:0000256" key="7">
    <source>
        <dbReference type="ARBA" id="ARBA00022917"/>
    </source>
</evidence>
<evidence type="ECO:0000259" key="12">
    <source>
        <dbReference type="Pfam" id="PF00749"/>
    </source>
</evidence>
<comment type="subcellular location">
    <subcellularLocation>
        <location evidence="1">Mitochondrion</location>
    </subcellularLocation>
</comment>
<dbReference type="NCBIfam" id="TIGR00464">
    <property type="entry name" value="gltX_bact"/>
    <property type="match status" value="1"/>
</dbReference>
<evidence type="ECO:0000259" key="13">
    <source>
        <dbReference type="Pfam" id="PF19269"/>
    </source>
</evidence>
<comment type="caution">
    <text evidence="14">The sequence shown here is derived from an EMBL/GenBank/DDBJ whole genome shotgun (WGS) entry which is preliminary data.</text>
</comment>
<dbReference type="Proteomes" id="UP000279236">
    <property type="component" value="Unassembled WGS sequence"/>
</dbReference>
<evidence type="ECO:0000256" key="2">
    <source>
        <dbReference type="ARBA" id="ARBA00007894"/>
    </source>
</evidence>
<dbReference type="Gene3D" id="3.40.50.620">
    <property type="entry name" value="HUPs"/>
    <property type="match status" value="1"/>
</dbReference>
<dbReference type="SUPFAM" id="SSF48163">
    <property type="entry name" value="An anticodon-binding domain of class I aminoacyl-tRNA synthetases"/>
    <property type="match status" value="1"/>
</dbReference>
<evidence type="ECO:0000313" key="15">
    <source>
        <dbReference type="Proteomes" id="UP000279236"/>
    </source>
</evidence>
<dbReference type="InterPro" id="IPR045462">
    <property type="entry name" value="aa-tRNA-synth_I_cd-bd"/>
</dbReference>
<dbReference type="PANTHER" id="PTHR43311:SF2">
    <property type="entry name" value="GLUTAMATE--TRNA LIGASE, MITOCHONDRIAL-RELATED"/>
    <property type="match status" value="1"/>
</dbReference>
<keyword evidence="6 11" id="KW-0067">ATP-binding</keyword>
<dbReference type="GO" id="GO:0005739">
    <property type="term" value="C:mitochondrion"/>
    <property type="evidence" value="ECO:0007669"/>
    <property type="project" value="UniProtKB-SubCell"/>
</dbReference>
<dbReference type="PROSITE" id="PS00178">
    <property type="entry name" value="AA_TRNA_LIGASE_I"/>
    <property type="match status" value="1"/>
</dbReference>
<dbReference type="InterPro" id="IPR049940">
    <property type="entry name" value="GluQ/Sye"/>
</dbReference>
<dbReference type="InterPro" id="IPR014729">
    <property type="entry name" value="Rossmann-like_a/b/a_fold"/>
</dbReference>
<evidence type="ECO:0000256" key="5">
    <source>
        <dbReference type="ARBA" id="ARBA00022741"/>
    </source>
</evidence>
<protein>
    <recommendedName>
        <fullName evidence="10">Glutamate--tRNA ligase, mitochondrial</fullName>
        <ecNumber evidence="3">6.1.1.17</ecNumber>
    </recommendedName>
    <alternativeName>
        <fullName evidence="9">Glutamyl-tRNA synthetase</fullName>
    </alternativeName>
</protein>
<dbReference type="OrthoDB" id="428822at2759"/>
<dbReference type="GO" id="GO:0000049">
    <property type="term" value="F:tRNA binding"/>
    <property type="evidence" value="ECO:0007669"/>
    <property type="project" value="InterPro"/>
</dbReference>
<dbReference type="InterPro" id="IPR001412">
    <property type="entry name" value="aa-tRNA-synth_I_CS"/>
</dbReference>
<dbReference type="InterPro" id="IPR020058">
    <property type="entry name" value="Glu/Gln-tRNA-synth_Ib_cat-dom"/>
</dbReference>
<keyword evidence="8 11" id="KW-0030">Aminoacyl-tRNA synthetase</keyword>
<evidence type="ECO:0000256" key="1">
    <source>
        <dbReference type="ARBA" id="ARBA00004173"/>
    </source>
</evidence>
<dbReference type="EC" id="6.1.1.17" evidence="3"/>
<dbReference type="SUPFAM" id="SSF52374">
    <property type="entry name" value="Nucleotidylyl transferase"/>
    <property type="match status" value="1"/>
</dbReference>
<comment type="similarity">
    <text evidence="2">Belongs to the class-I aminoacyl-tRNA synthetase family. Glutamate--tRNA ligase type 1 subfamily.</text>
</comment>
<dbReference type="RefSeq" id="XP_028475650.1">
    <property type="nucleotide sequence ID" value="XM_028623676.1"/>
</dbReference>
<dbReference type="InterPro" id="IPR000924">
    <property type="entry name" value="Glu/Gln-tRNA-synth"/>
</dbReference>
<evidence type="ECO:0000313" key="14">
    <source>
        <dbReference type="EMBL" id="RSH80931.1"/>
    </source>
</evidence>
<dbReference type="PANTHER" id="PTHR43311">
    <property type="entry name" value="GLUTAMATE--TRNA LIGASE"/>
    <property type="match status" value="1"/>
</dbReference>
<dbReference type="PRINTS" id="PR00987">
    <property type="entry name" value="TRNASYNTHGLU"/>
</dbReference>
<evidence type="ECO:0000256" key="6">
    <source>
        <dbReference type="ARBA" id="ARBA00022840"/>
    </source>
</evidence>
<sequence length="594" mass="65884">MRTALKVLPRAVPRTKIPSCTRCCSTSTTATTATETSAATDQLPKDARLRFAPSPTGSLHLGGLRTALFNHILARKWGGKWLLRVEDTDQSRLVPGSVDSLRSALEWAGLDYDEGVGRTGGSHGPYTQSERLDIYRHYAQELLDKGEAYECFCSVDDLVAIKTALVKSGNHNQGYDGRCRHLSRDDVQQRKRAGHKYTVRLKSRAQKEELPADLIYGKAGSNSNSSGADDFILMKADGWPTYHLASVVDDHLMEISHVLRGEEWLPSVSRHHQLYKAFGWEPPKFAHLPLLINADGSKLSKRTGDVNVEQYIEKGYEPEALVNFLALMGWDHNTALEATLEAKGEGLPYHTRRDGHSLYEIFTMSQLIKAFDISLINHRSSAVDLSKLVFINKMTLRRKAGRLGDDGKFVNIGREADTAGDGGYDAVLKRYQDELRAREELAGSTLVENAAYVRKVFEVELPRGELVKSMAANSSTFFLEPNYKGAEAEKFLDELRTKIYVDVLQLVISQIAALNETQKFDSDAVWDIVHATLAELKIRKKKDALLPMRHALSGTHAGPGVPQMAEVLGKARTLARLRAGLAYVVARARSTGVV</sequence>
<evidence type="ECO:0000256" key="8">
    <source>
        <dbReference type="ARBA" id="ARBA00023146"/>
    </source>
</evidence>
<dbReference type="Pfam" id="PF00749">
    <property type="entry name" value="tRNA-synt_1c"/>
    <property type="match status" value="1"/>
</dbReference>
<evidence type="ECO:0000256" key="10">
    <source>
        <dbReference type="ARBA" id="ARBA00072917"/>
    </source>
</evidence>
<dbReference type="GO" id="GO:0005524">
    <property type="term" value="F:ATP binding"/>
    <property type="evidence" value="ECO:0007669"/>
    <property type="project" value="UniProtKB-KW"/>
</dbReference>
<evidence type="ECO:0000256" key="3">
    <source>
        <dbReference type="ARBA" id="ARBA00012835"/>
    </source>
</evidence>
<dbReference type="Pfam" id="PF19269">
    <property type="entry name" value="Anticodon_2"/>
    <property type="match status" value="1"/>
</dbReference>
<accession>A0A427XQ30</accession>
<keyword evidence="15" id="KW-1185">Reference proteome</keyword>
<name>A0A427XQ30_9TREE</name>
<dbReference type="GeneID" id="39592903"/>
<feature type="domain" description="Glutamyl/glutaminyl-tRNA synthetase class Ib catalytic" evidence="12">
    <location>
        <begin position="48"/>
        <end position="388"/>
    </location>
</feature>
<keyword evidence="5 11" id="KW-0547">Nucleotide-binding</keyword>
<dbReference type="FunFam" id="3.40.50.620:FF:000045">
    <property type="entry name" value="Glutamate--tRNA ligase, mitochondrial"/>
    <property type="match status" value="1"/>
</dbReference>
<dbReference type="GO" id="GO:0004818">
    <property type="term" value="F:glutamate-tRNA ligase activity"/>
    <property type="evidence" value="ECO:0007669"/>
    <property type="project" value="UniProtKB-EC"/>
</dbReference>
<dbReference type="InterPro" id="IPR004527">
    <property type="entry name" value="Glu-tRNA-ligase_bac/mito"/>
</dbReference>
<feature type="domain" description="Aminoacyl-tRNA synthetase class I anticodon-binding" evidence="13">
    <location>
        <begin position="448"/>
        <end position="581"/>
    </location>
</feature>
<dbReference type="STRING" id="105984.A0A427XQ30"/>
<keyword evidence="4 11" id="KW-0436">Ligase</keyword>
<gene>
    <name evidence="14" type="primary">MSE1</name>
    <name evidence="14" type="ORF">EHS24_008360</name>
</gene>
<dbReference type="GO" id="GO:0006424">
    <property type="term" value="P:glutamyl-tRNA aminoacylation"/>
    <property type="evidence" value="ECO:0007669"/>
    <property type="project" value="InterPro"/>
</dbReference>
<reference evidence="14 15" key="1">
    <citation type="submission" date="2018-11" db="EMBL/GenBank/DDBJ databases">
        <title>Genome sequence of Apiotrichum porosum DSM 27194.</title>
        <authorList>
            <person name="Aliyu H."/>
            <person name="Gorte O."/>
            <person name="Ochsenreither K."/>
        </authorList>
    </citation>
    <scope>NUCLEOTIDE SEQUENCE [LARGE SCALE GENOMIC DNA]</scope>
    <source>
        <strain evidence="14 15">DSM 27194</strain>
    </source>
</reference>
<dbReference type="InterPro" id="IPR033910">
    <property type="entry name" value="GluRS_core"/>
</dbReference>
<proteinExistence type="inferred from homology"/>
<dbReference type="InterPro" id="IPR008925">
    <property type="entry name" value="aa_tRNA-synth_I_cd-bd_sf"/>
</dbReference>
<dbReference type="GO" id="GO:0008270">
    <property type="term" value="F:zinc ion binding"/>
    <property type="evidence" value="ECO:0007669"/>
    <property type="project" value="InterPro"/>
</dbReference>
<dbReference type="CDD" id="cd00808">
    <property type="entry name" value="GluRS_core"/>
    <property type="match status" value="1"/>
</dbReference>
<dbReference type="InterPro" id="IPR020751">
    <property type="entry name" value="aa-tRNA-synth_I_codon-bd_sub2"/>
</dbReference>
<evidence type="ECO:0000256" key="4">
    <source>
        <dbReference type="ARBA" id="ARBA00022598"/>
    </source>
</evidence>